<dbReference type="Proteomes" id="UP000886043">
    <property type="component" value="Unassembled WGS sequence"/>
</dbReference>
<dbReference type="Pfam" id="PF07949">
    <property type="entry name" value="YbbR"/>
    <property type="match status" value="1"/>
</dbReference>
<dbReference type="Gene3D" id="2.170.120.40">
    <property type="entry name" value="YbbR-like domain"/>
    <property type="match status" value="1"/>
</dbReference>
<dbReference type="InterPro" id="IPR053154">
    <property type="entry name" value="c-di-AMP_regulator"/>
</dbReference>
<dbReference type="EMBL" id="DRMH01000026">
    <property type="protein sequence ID" value="HFC97358.1"/>
    <property type="molecule type" value="Genomic_DNA"/>
</dbReference>
<dbReference type="PANTHER" id="PTHR37804:SF1">
    <property type="entry name" value="CDAA REGULATORY PROTEIN CDAR"/>
    <property type="match status" value="1"/>
</dbReference>
<comment type="caution">
    <text evidence="1">The sequence shown here is derived from an EMBL/GenBank/DDBJ whole genome shotgun (WGS) entry which is preliminary data.</text>
</comment>
<sequence length="215" mass="24593">MRLFKKYEDFFLKLTAVFFATLLWFFVALQDKVSREIPARIICRHLPPRTVLLRCEPSMVKVKVIGPRSLFRALPDRPRIIVLDLSHLRPGLQVVRLTPDQVPLPSGLQVEEVQPSRVEVLLDRVVIKWIKVVPQLQGQPEKGYVLDRVRVSPPSVRVKGARTVLARLQALSTYPIDLSRRKGSFEVQVPLEIPEGVMHISPDKVQVQVYLRRGG</sequence>
<accession>A0A7C3GE90</accession>
<organism evidence="1">
    <name type="scientific">Thermosulfurimonas dismutans</name>
    <dbReference type="NCBI Taxonomy" id="999894"/>
    <lineage>
        <taxon>Bacteria</taxon>
        <taxon>Pseudomonadati</taxon>
        <taxon>Thermodesulfobacteriota</taxon>
        <taxon>Thermodesulfobacteria</taxon>
        <taxon>Thermodesulfobacteriales</taxon>
        <taxon>Thermodesulfobacteriaceae</taxon>
        <taxon>Thermosulfurimonas</taxon>
    </lineage>
</organism>
<evidence type="ECO:0000313" key="1">
    <source>
        <dbReference type="EMBL" id="HFC97358.1"/>
    </source>
</evidence>
<dbReference type="AlphaFoldDB" id="A0A7C3GE90"/>
<dbReference type="InterPro" id="IPR012505">
    <property type="entry name" value="YbbR"/>
</dbReference>
<dbReference type="PANTHER" id="PTHR37804">
    <property type="entry name" value="CDAA REGULATORY PROTEIN CDAR"/>
    <property type="match status" value="1"/>
</dbReference>
<protein>
    <submittedName>
        <fullName evidence="1">YbbR-like domain-containing protein</fullName>
    </submittedName>
</protein>
<dbReference type="Gene3D" id="2.170.120.30">
    <property type="match status" value="1"/>
</dbReference>
<name>A0A7C3GE90_9BACT</name>
<reference evidence="1" key="1">
    <citation type="journal article" date="2020" name="mSystems">
        <title>Genome- and Community-Level Interaction Insights into Carbon Utilization and Element Cycling Functions of Hydrothermarchaeota in Hydrothermal Sediment.</title>
        <authorList>
            <person name="Zhou Z."/>
            <person name="Liu Y."/>
            <person name="Xu W."/>
            <person name="Pan J."/>
            <person name="Luo Z.H."/>
            <person name="Li M."/>
        </authorList>
    </citation>
    <scope>NUCLEOTIDE SEQUENCE [LARGE SCALE GENOMIC DNA]</scope>
    <source>
        <strain evidence="1">HyVt-483</strain>
    </source>
</reference>
<gene>
    <name evidence="1" type="ORF">ENJ40_02710</name>
</gene>
<proteinExistence type="predicted"/>